<organism evidence="1 2">
    <name type="scientific">Brachionus plicatilis</name>
    <name type="common">Marine rotifer</name>
    <name type="synonym">Brachionus muelleri</name>
    <dbReference type="NCBI Taxonomy" id="10195"/>
    <lineage>
        <taxon>Eukaryota</taxon>
        <taxon>Metazoa</taxon>
        <taxon>Spiralia</taxon>
        <taxon>Gnathifera</taxon>
        <taxon>Rotifera</taxon>
        <taxon>Eurotatoria</taxon>
        <taxon>Monogononta</taxon>
        <taxon>Pseudotrocha</taxon>
        <taxon>Ploima</taxon>
        <taxon>Brachionidae</taxon>
        <taxon>Brachionus</taxon>
    </lineage>
</organism>
<dbReference type="EMBL" id="REGN01000040">
    <property type="protein sequence ID" value="RNA45011.1"/>
    <property type="molecule type" value="Genomic_DNA"/>
</dbReference>
<comment type="caution">
    <text evidence="1">The sequence shown here is derived from an EMBL/GenBank/DDBJ whole genome shotgun (WGS) entry which is preliminary data.</text>
</comment>
<proteinExistence type="predicted"/>
<accession>A0A3M7TC92</accession>
<protein>
    <submittedName>
        <fullName evidence="1">Uncharacterized protein</fullName>
    </submittedName>
</protein>
<evidence type="ECO:0000313" key="1">
    <source>
        <dbReference type="EMBL" id="RNA45011.1"/>
    </source>
</evidence>
<keyword evidence="2" id="KW-1185">Reference proteome</keyword>
<evidence type="ECO:0000313" key="2">
    <source>
        <dbReference type="Proteomes" id="UP000276133"/>
    </source>
</evidence>
<sequence length="191" mass="22844">MHKTCEYQANCDNEKVKAMIKEYCICVYDQCIECKHKIKVSKNRTAFDCKKTFSFNHTLMHFDNLSSNLKYDFLKRNYAFLRIIIITQNKIPDDYIEFTPVEQQVHMLQTRMIIHIELKPIEKELAKFFGLLIYVLKIAASIFSKAISFQTTLFYSTSFSRYLKFLEQNRFTSCFIFFRKNFCKFSVLIDD</sequence>
<dbReference type="AlphaFoldDB" id="A0A3M7TC92"/>
<reference evidence="1 2" key="1">
    <citation type="journal article" date="2018" name="Sci. Rep.">
        <title>Genomic signatures of local adaptation to the degree of environmental predictability in rotifers.</title>
        <authorList>
            <person name="Franch-Gras L."/>
            <person name="Hahn C."/>
            <person name="Garcia-Roger E.M."/>
            <person name="Carmona M.J."/>
            <person name="Serra M."/>
            <person name="Gomez A."/>
        </authorList>
    </citation>
    <scope>NUCLEOTIDE SEQUENCE [LARGE SCALE GENOMIC DNA]</scope>
    <source>
        <strain evidence="1">HYR1</strain>
    </source>
</reference>
<name>A0A3M7TC92_BRAPC</name>
<gene>
    <name evidence="1" type="ORF">BpHYR1_049881</name>
</gene>
<dbReference type="Proteomes" id="UP000276133">
    <property type="component" value="Unassembled WGS sequence"/>
</dbReference>